<dbReference type="InterPro" id="IPR004839">
    <property type="entry name" value="Aminotransferase_I/II_large"/>
</dbReference>
<dbReference type="InterPro" id="IPR051326">
    <property type="entry name" value="Kynurenine-oxoglutarate_AT"/>
</dbReference>
<sequence>MRPSRMMRVVGFNVDRVVSDATLDPEVLRLDNFGTDLAPPPEAVAATRESVGTNEANSYTPFTGASSLRQAVAQRLKKQCNLSYDPDRQIVITAGGTQGLISALLAVIEPGDEVLLTDPTYAGMIHRVTFAGGVPMFVPMKVVDRRWRLDLDMLRAMVTSRTRAMVLSNPNMPAGHVLSEAEWMAIRELCVTRNLWLLYDAALENVLYDGHTLRHPATLTGMPERTLIVGSVSKEYRMIGWRIGWIAGPPKVMADVFYTHSYLVIAPPGIAQKGAEVALRAEDAGVPAALAEWKARRDLVLEQLDGLPIVIPDGGWSMLLDAHALGYSATDAASILMSQAKVAATPMTNWGSSVAERYIRLVFSYEPQERLKMLRDRLRRTSLLP</sequence>
<dbReference type="GO" id="GO:0005737">
    <property type="term" value="C:cytoplasm"/>
    <property type="evidence" value="ECO:0007669"/>
    <property type="project" value="TreeGrafter"/>
</dbReference>
<dbReference type="Gene3D" id="3.90.1150.10">
    <property type="entry name" value="Aspartate Aminotransferase, domain 1"/>
    <property type="match status" value="1"/>
</dbReference>
<reference evidence="6 7" key="1">
    <citation type="submission" date="2014-04" db="EMBL/GenBank/DDBJ databases">
        <title>Genome assembly of Hyalangium minutum DSM 14724.</title>
        <authorList>
            <person name="Sharma G."/>
            <person name="Subramanian S."/>
        </authorList>
    </citation>
    <scope>NUCLEOTIDE SEQUENCE [LARGE SCALE GENOMIC DNA]</scope>
    <source>
        <strain evidence="6 7">DSM 14724</strain>
    </source>
</reference>
<dbReference type="InterPro" id="IPR015421">
    <property type="entry name" value="PyrdxlP-dep_Trfase_major"/>
</dbReference>
<keyword evidence="3 6" id="KW-0808">Transferase</keyword>
<dbReference type="GO" id="GO:0016212">
    <property type="term" value="F:kynurenine-oxoglutarate transaminase activity"/>
    <property type="evidence" value="ECO:0007669"/>
    <property type="project" value="TreeGrafter"/>
</dbReference>
<dbReference type="SUPFAM" id="SSF53383">
    <property type="entry name" value="PLP-dependent transferases"/>
    <property type="match status" value="1"/>
</dbReference>
<dbReference type="EMBL" id="JMCB01000003">
    <property type="protein sequence ID" value="KFE70229.1"/>
    <property type="molecule type" value="Genomic_DNA"/>
</dbReference>
<evidence type="ECO:0000313" key="6">
    <source>
        <dbReference type="EMBL" id="KFE70229.1"/>
    </source>
</evidence>
<comment type="caution">
    <text evidence="6">The sequence shown here is derived from an EMBL/GenBank/DDBJ whole genome shotgun (WGS) entry which is preliminary data.</text>
</comment>
<evidence type="ECO:0000256" key="4">
    <source>
        <dbReference type="ARBA" id="ARBA00022898"/>
    </source>
</evidence>
<dbReference type="STRING" id="394096.DB31_5271"/>
<comment type="cofactor">
    <cofactor evidence="1">
        <name>pyridoxal 5'-phosphate</name>
        <dbReference type="ChEBI" id="CHEBI:597326"/>
    </cofactor>
</comment>
<dbReference type="InterPro" id="IPR015422">
    <property type="entry name" value="PyrdxlP-dep_Trfase_small"/>
</dbReference>
<dbReference type="InterPro" id="IPR015424">
    <property type="entry name" value="PyrdxlP-dep_Trfase"/>
</dbReference>
<dbReference type="RefSeq" id="WP_044185039.1">
    <property type="nucleotide sequence ID" value="NZ_JMCB01000003.1"/>
</dbReference>
<evidence type="ECO:0000256" key="3">
    <source>
        <dbReference type="ARBA" id="ARBA00022679"/>
    </source>
</evidence>
<dbReference type="Gene3D" id="3.40.640.10">
    <property type="entry name" value="Type I PLP-dependent aspartate aminotransferase-like (Major domain)"/>
    <property type="match status" value="1"/>
</dbReference>
<dbReference type="PANTHER" id="PTHR43807">
    <property type="entry name" value="FI04487P"/>
    <property type="match status" value="1"/>
</dbReference>
<evidence type="ECO:0000313" key="7">
    <source>
        <dbReference type="Proteomes" id="UP000028725"/>
    </source>
</evidence>
<accession>A0A085WRB6</accession>
<keyword evidence="2 6" id="KW-0032">Aminotransferase</keyword>
<keyword evidence="7" id="KW-1185">Reference proteome</keyword>
<dbReference type="GO" id="GO:0030170">
    <property type="term" value="F:pyridoxal phosphate binding"/>
    <property type="evidence" value="ECO:0007669"/>
    <property type="project" value="InterPro"/>
</dbReference>
<dbReference type="Proteomes" id="UP000028725">
    <property type="component" value="Unassembled WGS sequence"/>
</dbReference>
<feature type="domain" description="Aminotransferase class I/classII large" evidence="5">
    <location>
        <begin position="37"/>
        <end position="377"/>
    </location>
</feature>
<dbReference type="CDD" id="cd00609">
    <property type="entry name" value="AAT_like"/>
    <property type="match status" value="1"/>
</dbReference>
<dbReference type="Pfam" id="PF00155">
    <property type="entry name" value="Aminotran_1_2"/>
    <property type="match status" value="1"/>
</dbReference>
<dbReference type="AlphaFoldDB" id="A0A085WRB6"/>
<evidence type="ECO:0000256" key="1">
    <source>
        <dbReference type="ARBA" id="ARBA00001933"/>
    </source>
</evidence>
<dbReference type="PANTHER" id="PTHR43807:SF20">
    <property type="entry name" value="FI04487P"/>
    <property type="match status" value="1"/>
</dbReference>
<organism evidence="6 7">
    <name type="scientific">Hyalangium minutum</name>
    <dbReference type="NCBI Taxonomy" id="394096"/>
    <lineage>
        <taxon>Bacteria</taxon>
        <taxon>Pseudomonadati</taxon>
        <taxon>Myxococcota</taxon>
        <taxon>Myxococcia</taxon>
        <taxon>Myxococcales</taxon>
        <taxon>Cystobacterineae</taxon>
        <taxon>Archangiaceae</taxon>
        <taxon>Hyalangium</taxon>
    </lineage>
</organism>
<protein>
    <submittedName>
        <fullName evidence="6">Aminotransferase, class I and II</fullName>
    </submittedName>
</protein>
<evidence type="ECO:0000259" key="5">
    <source>
        <dbReference type="Pfam" id="PF00155"/>
    </source>
</evidence>
<keyword evidence="4" id="KW-0663">Pyridoxal phosphate</keyword>
<evidence type="ECO:0000256" key="2">
    <source>
        <dbReference type="ARBA" id="ARBA00022576"/>
    </source>
</evidence>
<gene>
    <name evidence="6" type="ORF">DB31_5271</name>
</gene>
<dbReference type="OrthoDB" id="9804474at2"/>
<proteinExistence type="predicted"/>
<name>A0A085WRB6_9BACT</name>